<feature type="chain" id="PRO_5037640650" evidence="2">
    <location>
        <begin position="26"/>
        <end position="323"/>
    </location>
</feature>
<comment type="caution">
    <text evidence="3">The sequence shown here is derived from an EMBL/GenBank/DDBJ whole genome shotgun (WGS) entry which is preliminary data.</text>
</comment>
<comment type="similarity">
    <text evidence="1">Belongs to the UPF0065 (bug) family.</text>
</comment>
<accession>A0A918JPN0</accession>
<dbReference type="SUPFAM" id="SSF53850">
    <property type="entry name" value="Periplasmic binding protein-like II"/>
    <property type="match status" value="1"/>
</dbReference>
<dbReference type="RefSeq" id="WP_189385790.1">
    <property type="nucleotide sequence ID" value="NZ_BAABFY010000046.1"/>
</dbReference>
<reference evidence="3" key="2">
    <citation type="submission" date="2020-09" db="EMBL/GenBank/DDBJ databases">
        <authorList>
            <person name="Sun Q."/>
            <person name="Kim S."/>
        </authorList>
    </citation>
    <scope>NUCLEOTIDE SEQUENCE</scope>
    <source>
        <strain evidence="3">KCTC 23732</strain>
    </source>
</reference>
<reference evidence="3" key="1">
    <citation type="journal article" date="2014" name="Int. J. Syst. Evol. Microbiol.">
        <title>Complete genome sequence of Corynebacterium casei LMG S-19264T (=DSM 44701T), isolated from a smear-ripened cheese.</title>
        <authorList>
            <consortium name="US DOE Joint Genome Institute (JGI-PGF)"/>
            <person name="Walter F."/>
            <person name="Albersmeier A."/>
            <person name="Kalinowski J."/>
            <person name="Ruckert C."/>
        </authorList>
    </citation>
    <scope>NUCLEOTIDE SEQUENCE</scope>
    <source>
        <strain evidence="3">KCTC 23732</strain>
    </source>
</reference>
<dbReference type="Gene3D" id="3.40.190.150">
    <property type="entry name" value="Bordetella uptake gene, domain 1"/>
    <property type="match status" value="1"/>
</dbReference>
<dbReference type="InterPro" id="IPR042100">
    <property type="entry name" value="Bug_dom1"/>
</dbReference>
<evidence type="ECO:0000256" key="1">
    <source>
        <dbReference type="ARBA" id="ARBA00006987"/>
    </source>
</evidence>
<proteinExistence type="inferred from homology"/>
<dbReference type="Proteomes" id="UP000608345">
    <property type="component" value="Unassembled WGS sequence"/>
</dbReference>
<organism evidence="3 4">
    <name type="scientific">Advenella faeciporci</name>
    <dbReference type="NCBI Taxonomy" id="797535"/>
    <lineage>
        <taxon>Bacteria</taxon>
        <taxon>Pseudomonadati</taxon>
        <taxon>Pseudomonadota</taxon>
        <taxon>Betaproteobacteria</taxon>
        <taxon>Burkholderiales</taxon>
        <taxon>Alcaligenaceae</taxon>
    </lineage>
</organism>
<feature type="signal peptide" evidence="2">
    <location>
        <begin position="1"/>
        <end position="25"/>
    </location>
</feature>
<protein>
    <submittedName>
        <fullName evidence="3">ABC transporter substrate-binding protein</fullName>
    </submittedName>
</protein>
<dbReference type="PIRSF" id="PIRSF017082">
    <property type="entry name" value="YflP"/>
    <property type="match status" value="1"/>
</dbReference>
<evidence type="ECO:0000313" key="4">
    <source>
        <dbReference type="Proteomes" id="UP000608345"/>
    </source>
</evidence>
<dbReference type="PANTHER" id="PTHR42928:SF5">
    <property type="entry name" value="BLR1237 PROTEIN"/>
    <property type="match status" value="1"/>
</dbReference>
<dbReference type="Gene3D" id="3.40.190.10">
    <property type="entry name" value="Periplasmic binding protein-like II"/>
    <property type="match status" value="1"/>
</dbReference>
<evidence type="ECO:0000256" key="2">
    <source>
        <dbReference type="SAM" id="SignalP"/>
    </source>
</evidence>
<dbReference type="Pfam" id="PF03401">
    <property type="entry name" value="TctC"/>
    <property type="match status" value="1"/>
</dbReference>
<name>A0A918JPN0_9BURK</name>
<dbReference type="CDD" id="cd07012">
    <property type="entry name" value="PBP2_Bug_TTT"/>
    <property type="match status" value="1"/>
</dbReference>
<gene>
    <name evidence="3" type="ORF">GCM10011450_24450</name>
</gene>
<sequence>MKIYKNLLRNVVLGVFALGASATYAAETYPQRPIKIVVPYQPGSAVDTTSRKIADQLSKRLNQPVVVENKTGAFGLIALKALRDAPADGYTLMVDTPAMAINPSVRKVDYDPYTDIQPIAQLMALPFVIGMNPAVPAKNLEEFIAYGKKNEGKMNIAEGGTSTLLTSLLFGMETGVKMQTISYKGAAPAVMAVLQNECQVIAIDLANLATYIQAGKMIGLLTTGEKRSPMLPDVPTAKEVGLDNFNVSTWFGLFAKKGTPQEILDKLNAVIGDTFNDPDYKEYVEARGATLNPYSVEEFTQFFNNDVKTWAKIVKDSGVKFEQ</sequence>
<dbReference type="AlphaFoldDB" id="A0A918JPN0"/>
<dbReference type="PANTHER" id="PTHR42928">
    <property type="entry name" value="TRICARBOXYLATE-BINDING PROTEIN"/>
    <property type="match status" value="1"/>
</dbReference>
<keyword evidence="4" id="KW-1185">Reference proteome</keyword>
<dbReference type="EMBL" id="BMYS01000020">
    <property type="protein sequence ID" value="GGW93506.1"/>
    <property type="molecule type" value="Genomic_DNA"/>
</dbReference>
<dbReference type="InterPro" id="IPR005064">
    <property type="entry name" value="BUG"/>
</dbReference>
<evidence type="ECO:0000313" key="3">
    <source>
        <dbReference type="EMBL" id="GGW93506.1"/>
    </source>
</evidence>
<keyword evidence="2" id="KW-0732">Signal</keyword>